<dbReference type="Gene3D" id="3.40.50.300">
    <property type="entry name" value="P-loop containing nucleotide triphosphate hydrolases"/>
    <property type="match status" value="1"/>
</dbReference>
<dbReference type="InterPro" id="IPR027417">
    <property type="entry name" value="P-loop_NTPase"/>
</dbReference>
<dbReference type="GO" id="GO:0005815">
    <property type="term" value="C:microtubule organizing center"/>
    <property type="evidence" value="ECO:0007669"/>
    <property type="project" value="TreeGrafter"/>
</dbReference>
<evidence type="ECO:0000256" key="2">
    <source>
        <dbReference type="ARBA" id="ARBA00007095"/>
    </source>
</evidence>
<evidence type="ECO:0000313" key="11">
    <source>
        <dbReference type="Proteomes" id="UP001318040"/>
    </source>
</evidence>
<name>A0AAJ7UIU3_PETMA</name>
<evidence type="ECO:0000313" key="12">
    <source>
        <dbReference type="RefSeq" id="XP_032836025.1"/>
    </source>
</evidence>
<evidence type="ECO:0000259" key="10">
    <source>
        <dbReference type="PROSITE" id="PS50162"/>
    </source>
</evidence>
<proteinExistence type="inferred from homology"/>
<dbReference type="GO" id="GO:0000723">
    <property type="term" value="P:telomere maintenance"/>
    <property type="evidence" value="ECO:0007669"/>
    <property type="project" value="TreeGrafter"/>
</dbReference>
<dbReference type="CTD" id="5892"/>
<comment type="subcellular location">
    <subcellularLocation>
        <location evidence="1">Nucleus</location>
    </subcellularLocation>
</comment>
<dbReference type="GO" id="GO:0033063">
    <property type="term" value="C:Rad51B-Rad51C-Rad51D-XRCC2 complex"/>
    <property type="evidence" value="ECO:0007669"/>
    <property type="project" value="TreeGrafter"/>
</dbReference>
<keyword evidence="6" id="KW-0238">DNA-binding</keyword>
<dbReference type="Proteomes" id="UP001318040">
    <property type="component" value="Chromosome 38"/>
</dbReference>
<dbReference type="GO" id="GO:0007131">
    <property type="term" value="P:reciprocal meiotic recombination"/>
    <property type="evidence" value="ECO:0007669"/>
    <property type="project" value="TreeGrafter"/>
</dbReference>
<dbReference type="GeneID" id="116957779"/>
<organism evidence="11 12">
    <name type="scientific">Petromyzon marinus</name>
    <name type="common">Sea lamprey</name>
    <dbReference type="NCBI Taxonomy" id="7757"/>
    <lineage>
        <taxon>Eukaryota</taxon>
        <taxon>Metazoa</taxon>
        <taxon>Chordata</taxon>
        <taxon>Craniata</taxon>
        <taxon>Vertebrata</taxon>
        <taxon>Cyclostomata</taxon>
        <taxon>Hyperoartia</taxon>
        <taxon>Petromyzontiformes</taxon>
        <taxon>Petromyzontidae</taxon>
        <taxon>Petromyzon</taxon>
    </lineage>
</organism>
<dbReference type="GO" id="GO:0000724">
    <property type="term" value="P:double-strand break repair via homologous recombination"/>
    <property type="evidence" value="ECO:0007669"/>
    <property type="project" value="TreeGrafter"/>
</dbReference>
<evidence type="ECO:0000256" key="7">
    <source>
        <dbReference type="ARBA" id="ARBA00023172"/>
    </source>
</evidence>
<keyword evidence="4" id="KW-0227">DNA damage</keyword>
<dbReference type="CDD" id="cd19489">
    <property type="entry name" value="Rad51D"/>
    <property type="match status" value="1"/>
</dbReference>
<keyword evidence="9" id="KW-0539">Nucleus</keyword>
<keyword evidence="7" id="KW-0233">DNA recombination</keyword>
<evidence type="ECO:0000256" key="6">
    <source>
        <dbReference type="ARBA" id="ARBA00023125"/>
    </source>
</evidence>
<evidence type="ECO:0000256" key="5">
    <source>
        <dbReference type="ARBA" id="ARBA00022840"/>
    </source>
</evidence>
<evidence type="ECO:0000256" key="4">
    <source>
        <dbReference type="ARBA" id="ARBA00022763"/>
    </source>
</evidence>
<dbReference type="KEGG" id="pmrn:116957779"/>
<dbReference type="InterPro" id="IPR020588">
    <property type="entry name" value="RecA_ATP-bd"/>
</dbReference>
<accession>A0AAJ7UIU3</accession>
<keyword evidence="3" id="KW-0547">Nucleotide-binding</keyword>
<feature type="domain" description="RecA family profile 1" evidence="10">
    <location>
        <begin position="78"/>
        <end position="261"/>
    </location>
</feature>
<dbReference type="InterPro" id="IPR047323">
    <property type="entry name" value="Rad51D_C"/>
</dbReference>
<dbReference type="SUPFAM" id="SSF52540">
    <property type="entry name" value="P-loop containing nucleoside triphosphate hydrolases"/>
    <property type="match status" value="1"/>
</dbReference>
<dbReference type="PANTHER" id="PTHR46457">
    <property type="entry name" value="DNA REPAIR PROTEIN RAD51 HOMOLOG 4"/>
    <property type="match status" value="1"/>
</dbReference>
<dbReference type="InterPro" id="IPR013632">
    <property type="entry name" value="Rad51_C"/>
</dbReference>
<keyword evidence="5" id="KW-0067">ATP-binding</keyword>
<dbReference type="Pfam" id="PF21794">
    <property type="entry name" value="RAD51D_N"/>
    <property type="match status" value="1"/>
</dbReference>
<dbReference type="GO" id="GO:0042148">
    <property type="term" value="P:DNA strand invasion"/>
    <property type="evidence" value="ECO:0007669"/>
    <property type="project" value="TreeGrafter"/>
</dbReference>
<evidence type="ECO:0000256" key="1">
    <source>
        <dbReference type="ARBA" id="ARBA00004123"/>
    </source>
</evidence>
<dbReference type="InterPro" id="IPR051988">
    <property type="entry name" value="HRR_RAD51_Paralog"/>
</dbReference>
<dbReference type="GO" id="GO:0003697">
    <property type="term" value="F:single-stranded DNA binding"/>
    <property type="evidence" value="ECO:0007669"/>
    <property type="project" value="TreeGrafter"/>
</dbReference>
<dbReference type="InterPro" id="IPR048943">
    <property type="entry name" value="RAD51D_N"/>
</dbReference>
<dbReference type="GO" id="GO:0140664">
    <property type="term" value="F:ATP-dependent DNA damage sensor activity"/>
    <property type="evidence" value="ECO:0007669"/>
    <property type="project" value="InterPro"/>
</dbReference>
<keyword evidence="11" id="KW-1185">Reference proteome</keyword>
<gene>
    <name evidence="12" type="primary">RAD51D</name>
</gene>
<evidence type="ECO:0000256" key="9">
    <source>
        <dbReference type="ARBA" id="ARBA00023242"/>
    </source>
</evidence>
<dbReference type="PROSITE" id="PS50162">
    <property type="entry name" value="RECA_2"/>
    <property type="match status" value="1"/>
</dbReference>
<dbReference type="AlphaFoldDB" id="A0AAJ7UIU3"/>
<keyword evidence="8" id="KW-0234">DNA repair</keyword>
<sequence length="346" mass="35850">MVRLRQGLCPGLTADVVAVLRGNNISTVAALVTQDSQSLAWTTGIPYKTLRAVRRVLLAQFAAFPSSAADAYEELLSCTAILPTGCSRLDSLLDSGLYTGELTELAGGPATGKTQVCLSVAVTVACDLGQAVMLVMTGGAAGCLASRLLAMVQGKTPDSGASQVAALQRVQVARVFDAFALLDLLQDLRARLETQVPVTPGSGGADSSVLRLLVIDSVAAVISPVLTTERHDGLALLMHIGRELKSIAKEHALAVLVTNWVWREDGGRSMPSLGRAWSFLPNVRVLLEREGERLGGGVRAGGGGCHGVGREGGGTLVCRATLLKSSRQATGQSVSLSVGALGVLDS</sequence>
<dbReference type="Pfam" id="PF08423">
    <property type="entry name" value="Rad51"/>
    <property type="match status" value="1"/>
</dbReference>
<dbReference type="GO" id="GO:0005524">
    <property type="term" value="F:ATP binding"/>
    <property type="evidence" value="ECO:0007669"/>
    <property type="project" value="UniProtKB-KW"/>
</dbReference>
<dbReference type="GO" id="GO:0000400">
    <property type="term" value="F:four-way junction DNA binding"/>
    <property type="evidence" value="ECO:0007669"/>
    <property type="project" value="TreeGrafter"/>
</dbReference>
<comment type="similarity">
    <text evidence="2">Belongs to the RecA family. RAD51 subfamily.</text>
</comment>
<protein>
    <submittedName>
        <fullName evidence="12">DNA repair protein RAD51 homolog 4 isoform X1</fullName>
    </submittedName>
</protein>
<dbReference type="RefSeq" id="XP_032836025.1">
    <property type="nucleotide sequence ID" value="XM_032980134.1"/>
</dbReference>
<reference evidence="12" key="1">
    <citation type="submission" date="2025-08" db="UniProtKB">
        <authorList>
            <consortium name="RefSeq"/>
        </authorList>
    </citation>
    <scope>IDENTIFICATION</scope>
    <source>
        <tissue evidence="12">Sperm</tissue>
    </source>
</reference>
<dbReference type="PANTHER" id="PTHR46457:SF1">
    <property type="entry name" value="DNA REPAIR PROTEIN RAD51 HOMOLOG 4"/>
    <property type="match status" value="1"/>
</dbReference>
<dbReference type="GO" id="GO:0005657">
    <property type="term" value="C:replication fork"/>
    <property type="evidence" value="ECO:0007669"/>
    <property type="project" value="TreeGrafter"/>
</dbReference>
<evidence type="ECO:0000256" key="3">
    <source>
        <dbReference type="ARBA" id="ARBA00022741"/>
    </source>
</evidence>
<evidence type="ECO:0000256" key="8">
    <source>
        <dbReference type="ARBA" id="ARBA00023204"/>
    </source>
</evidence>